<keyword evidence="1" id="KW-0812">Transmembrane</keyword>
<dbReference type="AlphaFoldDB" id="A0A1R1B2M4"/>
<organism evidence="2 3">
    <name type="scientific">Paenibacillus lautus</name>
    <name type="common">Bacillus lautus</name>
    <dbReference type="NCBI Taxonomy" id="1401"/>
    <lineage>
        <taxon>Bacteria</taxon>
        <taxon>Bacillati</taxon>
        <taxon>Bacillota</taxon>
        <taxon>Bacilli</taxon>
        <taxon>Bacillales</taxon>
        <taxon>Paenibacillaceae</taxon>
        <taxon>Paenibacillus</taxon>
    </lineage>
</organism>
<dbReference type="Proteomes" id="UP000187074">
    <property type="component" value="Unassembled WGS sequence"/>
</dbReference>
<evidence type="ECO:0000313" key="3">
    <source>
        <dbReference type="Proteomes" id="UP000187074"/>
    </source>
</evidence>
<proteinExistence type="predicted"/>
<sequence length="69" mass="8409">MEPKTPFSDIPKGFAAWFFKQRRRYTSNKKIEWMVERLIQGFLLMWAILFIRWCILITIATMRHFGIID</sequence>
<evidence type="ECO:0000313" key="2">
    <source>
        <dbReference type="EMBL" id="OME92912.1"/>
    </source>
</evidence>
<feature type="transmembrane region" description="Helical" evidence="1">
    <location>
        <begin position="38"/>
        <end position="60"/>
    </location>
</feature>
<protein>
    <submittedName>
        <fullName evidence="2">Uncharacterized protein</fullName>
    </submittedName>
</protein>
<accession>A0A1R1B2M4</accession>
<dbReference type="OrthoDB" id="2652510at2"/>
<gene>
    <name evidence="2" type="ORF">BK123_13650</name>
</gene>
<reference evidence="2 3" key="1">
    <citation type="submission" date="2016-11" db="EMBL/GenBank/DDBJ databases">
        <title>Paenibacillus species isolates.</title>
        <authorList>
            <person name="Beno S.M."/>
        </authorList>
    </citation>
    <scope>NUCLEOTIDE SEQUENCE [LARGE SCALE GENOMIC DNA]</scope>
    <source>
        <strain evidence="2 3">FSL F4-0100</strain>
    </source>
</reference>
<dbReference type="EMBL" id="MRTF01000004">
    <property type="protein sequence ID" value="OME92912.1"/>
    <property type="molecule type" value="Genomic_DNA"/>
</dbReference>
<keyword evidence="1" id="KW-0472">Membrane</keyword>
<keyword evidence="1" id="KW-1133">Transmembrane helix</keyword>
<name>A0A1R1B2M4_PAELA</name>
<comment type="caution">
    <text evidence="2">The sequence shown here is derived from an EMBL/GenBank/DDBJ whole genome shotgun (WGS) entry which is preliminary data.</text>
</comment>
<evidence type="ECO:0000256" key="1">
    <source>
        <dbReference type="SAM" id="Phobius"/>
    </source>
</evidence>